<keyword evidence="3" id="KW-1185">Reference proteome</keyword>
<dbReference type="AlphaFoldDB" id="A0A5C3DQI0"/>
<gene>
    <name evidence="2" type="ORF">UTRI_00091</name>
</gene>
<protein>
    <submittedName>
        <fullName evidence="2">Uncharacterized protein</fullName>
    </submittedName>
</protein>
<sequence length="112" mass="12640">MGRRKAVPGSHGRSAGESLFTPPMQSNLRNQDVSTELYTLVRRGISLQYLFLALPSPSLVTLPSEQEMLISEARDRNTEEDKETHSKMNRNLSAMTLLSTVHPMIAFFVRHL</sequence>
<evidence type="ECO:0000313" key="3">
    <source>
        <dbReference type="Proteomes" id="UP000324022"/>
    </source>
</evidence>
<organism evidence="2 3">
    <name type="scientific">Ustilago trichophora</name>
    <dbReference type="NCBI Taxonomy" id="86804"/>
    <lineage>
        <taxon>Eukaryota</taxon>
        <taxon>Fungi</taxon>
        <taxon>Dikarya</taxon>
        <taxon>Basidiomycota</taxon>
        <taxon>Ustilaginomycotina</taxon>
        <taxon>Ustilaginomycetes</taxon>
        <taxon>Ustilaginales</taxon>
        <taxon>Ustilaginaceae</taxon>
        <taxon>Ustilago</taxon>
    </lineage>
</organism>
<dbReference type="Proteomes" id="UP000324022">
    <property type="component" value="Unassembled WGS sequence"/>
</dbReference>
<evidence type="ECO:0000256" key="1">
    <source>
        <dbReference type="SAM" id="MobiDB-lite"/>
    </source>
</evidence>
<evidence type="ECO:0000313" key="2">
    <source>
        <dbReference type="EMBL" id="SPO20615.1"/>
    </source>
</evidence>
<feature type="region of interest" description="Disordered" evidence="1">
    <location>
        <begin position="1"/>
        <end position="27"/>
    </location>
</feature>
<proteinExistence type="predicted"/>
<name>A0A5C3DQI0_9BASI</name>
<dbReference type="EMBL" id="OOIN01000002">
    <property type="protein sequence ID" value="SPO20615.1"/>
    <property type="molecule type" value="Genomic_DNA"/>
</dbReference>
<accession>A0A5C3DQI0</accession>
<reference evidence="2 3" key="1">
    <citation type="submission" date="2018-03" db="EMBL/GenBank/DDBJ databases">
        <authorList>
            <person name="Guldener U."/>
        </authorList>
    </citation>
    <scope>NUCLEOTIDE SEQUENCE [LARGE SCALE GENOMIC DNA]</scope>
    <source>
        <strain evidence="2 3">NBRC100155</strain>
    </source>
</reference>